<accession>A0A830G0G7</accession>
<evidence type="ECO:0000313" key="3">
    <source>
        <dbReference type="Proteomes" id="UP000614609"/>
    </source>
</evidence>
<dbReference type="RefSeq" id="WP_188872368.1">
    <property type="nucleotide sequence ID" value="NZ_BMOO01000004.1"/>
</dbReference>
<dbReference type="EMBL" id="JAGGKO010000003">
    <property type="protein sequence ID" value="MBP1955055.1"/>
    <property type="molecule type" value="Genomic_DNA"/>
</dbReference>
<evidence type="ECO:0000313" key="1">
    <source>
        <dbReference type="EMBL" id="GGM69318.1"/>
    </source>
</evidence>
<keyword evidence="3" id="KW-1185">Reference proteome</keyword>
<reference evidence="2" key="3">
    <citation type="submission" date="2021-03" db="EMBL/GenBank/DDBJ databases">
        <title>Genomic Encyclopedia of Type Strains, Phase IV (KMG-IV): sequencing the most valuable type-strain genomes for metagenomic binning, comparative biology and taxonomic classification.</title>
        <authorList>
            <person name="Goeker M."/>
        </authorList>
    </citation>
    <scope>NUCLEOTIDE SEQUENCE</scope>
    <source>
        <strain evidence="2">DSM 22443</strain>
    </source>
</reference>
<gene>
    <name evidence="1" type="ORF">GCM10009017_19380</name>
    <name evidence="2" type="ORF">J2752_001967</name>
</gene>
<sequence length="80" mass="8536">MLYFAWKVLLRPVLPYLLAFAGLVALATAVGDVTGWWDMHAILLDAAYRAIRGAVDAAVAAVQGVIDSILDAIASRLNPL</sequence>
<dbReference type="Proteomes" id="UP000765891">
    <property type="component" value="Unassembled WGS sequence"/>
</dbReference>
<proteinExistence type="predicted"/>
<protein>
    <submittedName>
        <fullName evidence="1">Uncharacterized protein</fullName>
    </submittedName>
</protein>
<reference evidence="1" key="2">
    <citation type="submission" date="2020-09" db="EMBL/GenBank/DDBJ databases">
        <authorList>
            <person name="Sun Q."/>
            <person name="Ohkuma M."/>
        </authorList>
    </citation>
    <scope>NUCLEOTIDE SEQUENCE</scope>
    <source>
        <strain evidence="1">JCM 16108</strain>
    </source>
</reference>
<comment type="caution">
    <text evidence="1">The sequence shown here is derived from an EMBL/GenBank/DDBJ whole genome shotgun (WGS) entry which is preliminary data.</text>
</comment>
<reference evidence="1" key="1">
    <citation type="journal article" date="2014" name="Int. J. Syst. Evol. Microbiol.">
        <title>Complete genome sequence of Corynebacterium casei LMG S-19264T (=DSM 44701T), isolated from a smear-ripened cheese.</title>
        <authorList>
            <consortium name="US DOE Joint Genome Institute (JGI-PGF)"/>
            <person name="Walter F."/>
            <person name="Albersmeier A."/>
            <person name="Kalinowski J."/>
            <person name="Ruckert C."/>
        </authorList>
    </citation>
    <scope>NUCLEOTIDE SEQUENCE</scope>
    <source>
        <strain evidence="1">JCM 16108</strain>
    </source>
</reference>
<dbReference type="AlphaFoldDB" id="A0A830G0G7"/>
<dbReference type="Proteomes" id="UP000614609">
    <property type="component" value="Unassembled WGS sequence"/>
</dbReference>
<dbReference type="EMBL" id="BMOO01000004">
    <property type="protein sequence ID" value="GGM69318.1"/>
    <property type="molecule type" value="Genomic_DNA"/>
</dbReference>
<name>A0A830G0G7_9EURY</name>
<dbReference type="OrthoDB" id="384509at2157"/>
<evidence type="ECO:0000313" key="2">
    <source>
        <dbReference type="EMBL" id="MBP1955055.1"/>
    </source>
</evidence>
<organism evidence="1 3">
    <name type="scientific">Halarchaeum rubridurum</name>
    <dbReference type="NCBI Taxonomy" id="489911"/>
    <lineage>
        <taxon>Archaea</taxon>
        <taxon>Methanobacteriati</taxon>
        <taxon>Methanobacteriota</taxon>
        <taxon>Stenosarchaea group</taxon>
        <taxon>Halobacteria</taxon>
        <taxon>Halobacteriales</taxon>
        <taxon>Halobacteriaceae</taxon>
    </lineage>
</organism>